<dbReference type="OrthoDB" id="893918at2"/>
<dbReference type="STRING" id="1237149.C900_02125"/>
<dbReference type="Proteomes" id="UP000011135">
    <property type="component" value="Unassembled WGS sequence"/>
</dbReference>
<name>L8JSW0_9BACT</name>
<dbReference type="InterPro" id="IPR025459">
    <property type="entry name" value="DUF4279"/>
</dbReference>
<organism evidence="1 2">
    <name type="scientific">Fulvivirga imtechensis AK7</name>
    <dbReference type="NCBI Taxonomy" id="1237149"/>
    <lineage>
        <taxon>Bacteria</taxon>
        <taxon>Pseudomonadati</taxon>
        <taxon>Bacteroidota</taxon>
        <taxon>Cytophagia</taxon>
        <taxon>Cytophagales</taxon>
        <taxon>Fulvivirgaceae</taxon>
        <taxon>Fulvivirga</taxon>
    </lineage>
</organism>
<dbReference type="RefSeq" id="WP_009579489.1">
    <property type="nucleotide sequence ID" value="NZ_AMZN01000030.1"/>
</dbReference>
<dbReference type="Pfam" id="PF14106">
    <property type="entry name" value="DUF4279"/>
    <property type="match status" value="1"/>
</dbReference>
<protein>
    <recommendedName>
        <fullName evidence="3">DUF4279 domain-containing protein</fullName>
    </recommendedName>
</protein>
<dbReference type="AlphaFoldDB" id="L8JSW0"/>
<gene>
    <name evidence="1" type="ORF">C900_02125</name>
</gene>
<comment type="caution">
    <text evidence="1">The sequence shown here is derived from an EMBL/GenBank/DDBJ whole genome shotgun (WGS) entry which is preliminary data.</text>
</comment>
<proteinExistence type="predicted"/>
<evidence type="ECO:0008006" key="3">
    <source>
        <dbReference type="Google" id="ProtNLM"/>
    </source>
</evidence>
<evidence type="ECO:0000313" key="2">
    <source>
        <dbReference type="Proteomes" id="UP000011135"/>
    </source>
</evidence>
<dbReference type="eggNOG" id="ENOG5030SC8">
    <property type="taxonomic scope" value="Bacteria"/>
</dbReference>
<evidence type="ECO:0000313" key="1">
    <source>
        <dbReference type="EMBL" id="ELR71940.1"/>
    </source>
</evidence>
<sequence length="149" mass="17022">MKQAHTFVTQLKLTLVVFGDPFNPIDFTKDIGVEPSDSWLKGDLIDTYMELRKGKSMQKRKESAWEYSIGFISSLDFSELTLQFERIFEGKTGAIKKYVENNQLEVTVNAVIEIANGETPSLNLSKEFISFIHDLGAELDFDLYLLEDE</sequence>
<reference evidence="1 2" key="1">
    <citation type="submission" date="2012-12" db="EMBL/GenBank/DDBJ databases">
        <title>Genome assembly of Fulvivirga imtechensis AK7.</title>
        <authorList>
            <person name="Nupur N."/>
            <person name="Khatri I."/>
            <person name="Kumar R."/>
            <person name="Subramanian S."/>
            <person name="Pinnaka A."/>
        </authorList>
    </citation>
    <scope>NUCLEOTIDE SEQUENCE [LARGE SCALE GENOMIC DNA]</scope>
    <source>
        <strain evidence="1 2">AK7</strain>
    </source>
</reference>
<keyword evidence="2" id="KW-1185">Reference proteome</keyword>
<dbReference type="EMBL" id="AMZN01000030">
    <property type="protein sequence ID" value="ELR71940.1"/>
    <property type="molecule type" value="Genomic_DNA"/>
</dbReference>
<accession>L8JSW0</accession>